<dbReference type="Pfam" id="PF09994">
    <property type="entry name" value="T6SS_Tle1-like_cat"/>
    <property type="match status" value="1"/>
</dbReference>
<dbReference type="KEGG" id="iod:EJO50_03685"/>
<dbReference type="PANTHER" id="PTHR33840">
    <property type="match status" value="1"/>
</dbReference>
<accession>A0A3S8ZX73</accession>
<gene>
    <name evidence="3" type="ORF">EJO50_03685</name>
</gene>
<dbReference type="AlphaFoldDB" id="A0A3S8ZX73"/>
<reference evidence="3 4" key="1">
    <citation type="submission" date="2018-12" db="EMBL/GenBank/DDBJ databases">
        <title>Complete genome sequence of Iodobacter sp. H11R3.</title>
        <authorList>
            <person name="Bae J.-W."/>
        </authorList>
    </citation>
    <scope>NUCLEOTIDE SEQUENCE [LARGE SCALE GENOMIC DNA]</scope>
    <source>
        <strain evidence="3 4">H11R3</strain>
    </source>
</reference>
<feature type="domain" description="T6SS Phospholipase effector Tle1-like catalytic" evidence="2">
    <location>
        <begin position="256"/>
        <end position="374"/>
    </location>
</feature>
<keyword evidence="4" id="KW-1185">Reference proteome</keyword>
<feature type="compositionally biased region" description="Basic and acidic residues" evidence="1">
    <location>
        <begin position="653"/>
        <end position="668"/>
    </location>
</feature>
<evidence type="ECO:0000259" key="2">
    <source>
        <dbReference type="Pfam" id="PF09994"/>
    </source>
</evidence>
<dbReference type="OrthoDB" id="4378831at2"/>
<dbReference type="InterPro" id="IPR018712">
    <property type="entry name" value="Tle1-like_cat"/>
</dbReference>
<proteinExistence type="predicted"/>
<dbReference type="EMBL" id="CP034433">
    <property type="protein sequence ID" value="AZN38062.1"/>
    <property type="molecule type" value="Genomic_DNA"/>
</dbReference>
<name>A0A3S8ZX73_9NEIS</name>
<dbReference type="Proteomes" id="UP000282438">
    <property type="component" value="Chromosome"/>
</dbReference>
<feature type="compositionally biased region" description="Low complexity" evidence="1">
    <location>
        <begin position="669"/>
        <end position="681"/>
    </location>
</feature>
<evidence type="ECO:0000313" key="4">
    <source>
        <dbReference type="Proteomes" id="UP000282438"/>
    </source>
</evidence>
<organism evidence="3 4">
    <name type="scientific">Iodobacter ciconiae</name>
    <dbReference type="NCBI Taxonomy" id="2496266"/>
    <lineage>
        <taxon>Bacteria</taxon>
        <taxon>Pseudomonadati</taxon>
        <taxon>Pseudomonadota</taxon>
        <taxon>Betaproteobacteria</taxon>
        <taxon>Neisseriales</taxon>
        <taxon>Chitinibacteraceae</taxon>
        <taxon>Iodobacter</taxon>
    </lineage>
</organism>
<dbReference type="PANTHER" id="PTHR33840:SF1">
    <property type="entry name" value="TLE1 PHOSPHOLIPASE DOMAIN-CONTAINING PROTEIN"/>
    <property type="match status" value="1"/>
</dbReference>
<evidence type="ECO:0000256" key="1">
    <source>
        <dbReference type="SAM" id="MobiDB-lite"/>
    </source>
</evidence>
<evidence type="ECO:0000313" key="3">
    <source>
        <dbReference type="EMBL" id="AZN38062.1"/>
    </source>
</evidence>
<protein>
    <submittedName>
        <fullName evidence="3">DUF2235 domain-containing protein</fullName>
    </submittedName>
</protein>
<feature type="region of interest" description="Disordered" evidence="1">
    <location>
        <begin position="650"/>
        <end position="688"/>
    </location>
</feature>
<sequence>MIARFTEACRASPLDLSKDELTARSRTQNRPQCLSCEQDIFLGFFFDGTNNNKYRDTDAFAHSNVARLYEAYSGEPTVAKLKILKKTAKPDAAAAWSAAIPKDEKKYYRKTYIPGVGTPFIELGDTGEGSDNTLGLAASMHGEVRINWALLQLSNHIHAALMGGNPLSEPLADDGKLAREMLEKSLASGVPNRGRSVVLQERARMLGKAIAPIIRGSPTIRSVRLSVFGFSRGAAEARVFCSWLQKYYSDGIAGIALKIDFLGIFDTVASVGLANSVPIGGVEGHYAWASVENLQVSSAVKRCVHLVSAHEVRGSFPLDSIGSGAQHKEVVYPGVHSDVGGGYPPNDQGRSVGSGEAGDAKKLSQIPLAQMYREAVIASVPLLGSKDFDDFHQSNFKIDPGTVKAFNDYIGATRFGSGKPSGVMWLTETQAEEPLLQIIRRHYGHFLRWRKSMLGKVHLLPGMSASLDSAAKKTQDRHDLHTTDLALQQELNMLEKYVPVVSELSVWPAKVGDWNDGVSAEWYKQEAVLPASKVLFETLVHDSRAWFKPSNFSDDDQAWFNEGGMEKARRIMIKSIETEQERVRLSYSLSDEQMKLVEHQDYKKNIERIENLKTNKMYPVKSGGQEPIRLYGYLRWRHVFGVAVQPALPQEPASKEKTRKRALEKQQHENNLQSLNQQNSNARKRYQEGQISAQAYAEALRDNILRSNAERQRHAAAMAALA</sequence>